<evidence type="ECO:0000313" key="1">
    <source>
        <dbReference type="EMBL" id="MBB5046055.1"/>
    </source>
</evidence>
<name>A0A7W8DXS4_9BRAD</name>
<comment type="caution">
    <text evidence="1">The sequence shown here is derived from an EMBL/GenBank/DDBJ whole genome shotgun (WGS) entry which is preliminary data.</text>
</comment>
<evidence type="ECO:0000313" key="2">
    <source>
        <dbReference type="Proteomes" id="UP000542353"/>
    </source>
</evidence>
<proteinExistence type="predicted"/>
<reference evidence="1 2" key="1">
    <citation type="submission" date="2020-08" db="EMBL/GenBank/DDBJ databases">
        <title>Genomic Encyclopedia of Type Strains, Phase IV (KMG-IV): sequencing the most valuable type-strain genomes for metagenomic binning, comparative biology and taxonomic classification.</title>
        <authorList>
            <person name="Goeker M."/>
        </authorList>
    </citation>
    <scope>NUCLEOTIDE SEQUENCE [LARGE SCALE GENOMIC DNA]</scope>
    <source>
        <strain evidence="1 2">DSM 12706</strain>
    </source>
</reference>
<organism evidence="1 2">
    <name type="scientific">Rhodopseudomonas rhenobacensis</name>
    <dbReference type="NCBI Taxonomy" id="87461"/>
    <lineage>
        <taxon>Bacteria</taxon>
        <taxon>Pseudomonadati</taxon>
        <taxon>Pseudomonadota</taxon>
        <taxon>Alphaproteobacteria</taxon>
        <taxon>Hyphomicrobiales</taxon>
        <taxon>Nitrobacteraceae</taxon>
        <taxon>Rhodopseudomonas</taxon>
    </lineage>
</organism>
<keyword evidence="2" id="KW-1185">Reference proteome</keyword>
<accession>A0A7W8DXS4</accession>
<dbReference type="AlphaFoldDB" id="A0A7W8DXS4"/>
<sequence length="65" mass="7002">MAKASDYTVLTFQRKPGRWRANVTPVATAGGARQSKTMLGFVTAEDCDTEEDAVKAANQAIRELG</sequence>
<dbReference type="RefSeq" id="WP_184254537.1">
    <property type="nucleotide sequence ID" value="NZ_JACHIH010000003.1"/>
</dbReference>
<protein>
    <submittedName>
        <fullName evidence="1">Uncharacterized protein</fullName>
    </submittedName>
</protein>
<dbReference type="Proteomes" id="UP000542353">
    <property type="component" value="Unassembled WGS sequence"/>
</dbReference>
<gene>
    <name evidence="1" type="ORF">HNR60_000797</name>
</gene>
<dbReference type="EMBL" id="JACHIH010000003">
    <property type="protein sequence ID" value="MBB5046055.1"/>
    <property type="molecule type" value="Genomic_DNA"/>
</dbReference>